<feature type="binding site" evidence="1">
    <location>
        <position position="93"/>
    </location>
    <ligand>
        <name>Ni(2+)</name>
        <dbReference type="ChEBI" id="CHEBI:49786"/>
    </ligand>
</feature>
<dbReference type="AlphaFoldDB" id="A0A081LB94"/>
<dbReference type="Pfam" id="PF02829">
    <property type="entry name" value="3H"/>
    <property type="match status" value="1"/>
</dbReference>
<feature type="binding site" evidence="1">
    <location>
        <position position="154"/>
    </location>
    <ligand>
        <name>Ni(2+)</name>
        <dbReference type="ChEBI" id="CHEBI:49786"/>
    </ligand>
</feature>
<gene>
    <name evidence="4" type="ORF">BA70_19660</name>
</gene>
<organism evidence="4 5">
    <name type="scientific">Bacillus zhangzhouensis</name>
    <dbReference type="NCBI Taxonomy" id="1178540"/>
    <lineage>
        <taxon>Bacteria</taxon>
        <taxon>Bacillati</taxon>
        <taxon>Bacillota</taxon>
        <taxon>Bacilli</taxon>
        <taxon>Bacillales</taxon>
        <taxon>Bacillaceae</taxon>
        <taxon>Bacillus</taxon>
    </lineage>
</organism>
<proteinExistence type="predicted"/>
<feature type="binding site" evidence="1">
    <location>
        <position position="152"/>
    </location>
    <ligand>
        <name>Ni(2+)</name>
        <dbReference type="ChEBI" id="CHEBI:49786"/>
    </ligand>
</feature>
<evidence type="ECO:0000313" key="5">
    <source>
        <dbReference type="Proteomes" id="UP000028091"/>
    </source>
</evidence>
<dbReference type="InterPro" id="IPR026043">
    <property type="entry name" value="NadR"/>
</dbReference>
<dbReference type="Pfam" id="PF08279">
    <property type="entry name" value="HTH_11"/>
    <property type="match status" value="1"/>
</dbReference>
<dbReference type="InterPro" id="IPR036390">
    <property type="entry name" value="WH_DNA-bd_sf"/>
</dbReference>
<dbReference type="EMBL" id="JOTP01000009">
    <property type="protein sequence ID" value="KEP26520.1"/>
    <property type="molecule type" value="Genomic_DNA"/>
</dbReference>
<sequence>MVEERKLIGEDRRNAILQWLKETDTPLTGSFLAKKAAVSRQVIVQDISLLKAKNEPIIATSQGYVYMAPLHAPETEIEQIIACKHDPLRTEEELTLIVDFGVTVKDVIIEHPVYGELTASIRVSTRKQVADFVHHISNTGASYLSELTDGVHLHTLTSYSQKQLDQAIQALDDAGFLITD</sequence>
<feature type="binding site" evidence="1">
    <location>
        <position position="85"/>
    </location>
    <ligand>
        <name>Ni(2+)</name>
        <dbReference type="ChEBI" id="CHEBI:49786"/>
    </ligand>
</feature>
<dbReference type="Proteomes" id="UP000028091">
    <property type="component" value="Unassembled WGS sequence"/>
</dbReference>
<dbReference type="Gene3D" id="1.10.10.10">
    <property type="entry name" value="Winged helix-like DNA-binding domain superfamily/Winged helix DNA-binding domain"/>
    <property type="match status" value="1"/>
</dbReference>
<keyword evidence="1" id="KW-0533">Nickel</keyword>
<dbReference type="InterPro" id="IPR036388">
    <property type="entry name" value="WH-like_DNA-bd_sf"/>
</dbReference>
<keyword evidence="5" id="KW-1185">Reference proteome</keyword>
<evidence type="ECO:0000313" key="4">
    <source>
        <dbReference type="EMBL" id="KEP26520.1"/>
    </source>
</evidence>
<feature type="domain" description="3H" evidence="2">
    <location>
        <begin position="81"/>
        <end position="177"/>
    </location>
</feature>
<dbReference type="PANTHER" id="PTHR40068">
    <property type="entry name" value="TRANSCRIPTION REPRESSOR NIAR-RELATED"/>
    <property type="match status" value="1"/>
</dbReference>
<dbReference type="SUPFAM" id="SSF75500">
    <property type="entry name" value="Putative transcriptional regulator TM1602, C-terminal domain"/>
    <property type="match status" value="1"/>
</dbReference>
<dbReference type="InterPro" id="IPR035922">
    <property type="entry name" value="3H_dom_sf"/>
</dbReference>
<protein>
    <submittedName>
        <fullName evidence="4">Transcriptional regulator</fullName>
    </submittedName>
</protein>
<evidence type="ECO:0000259" key="2">
    <source>
        <dbReference type="Pfam" id="PF02829"/>
    </source>
</evidence>
<evidence type="ECO:0000259" key="3">
    <source>
        <dbReference type="Pfam" id="PF08279"/>
    </source>
</evidence>
<dbReference type="RefSeq" id="WP_034321279.1">
    <property type="nucleotide sequence ID" value="NZ_JAVIKA010000009.1"/>
</dbReference>
<evidence type="ECO:0000256" key="1">
    <source>
        <dbReference type="PIRSR" id="PIRSR037847-1"/>
    </source>
</evidence>
<dbReference type="eggNOG" id="COG1827">
    <property type="taxonomic scope" value="Bacteria"/>
</dbReference>
<dbReference type="InterPro" id="IPR013196">
    <property type="entry name" value="HTH_11"/>
</dbReference>
<accession>A0A081LB94</accession>
<dbReference type="PIRSF" id="PIRSF037847">
    <property type="entry name" value="NiaR"/>
    <property type="match status" value="1"/>
</dbReference>
<comment type="caution">
    <text evidence="4">The sequence shown here is derived from an EMBL/GenBank/DDBJ whole genome shotgun (WGS) entry which is preliminary data.</text>
</comment>
<dbReference type="SUPFAM" id="SSF46785">
    <property type="entry name" value="Winged helix' DNA-binding domain"/>
    <property type="match status" value="1"/>
</dbReference>
<dbReference type="GO" id="GO:0046872">
    <property type="term" value="F:metal ion binding"/>
    <property type="evidence" value="ECO:0007669"/>
    <property type="project" value="UniProtKB-KW"/>
</dbReference>
<dbReference type="Gene3D" id="3.30.1340.20">
    <property type="entry name" value="3H domain"/>
    <property type="match status" value="1"/>
</dbReference>
<name>A0A081LB94_9BACI</name>
<keyword evidence="1" id="KW-0479">Metal-binding</keyword>
<feature type="domain" description="Helix-turn-helix type 11" evidence="3">
    <location>
        <begin position="12"/>
        <end position="64"/>
    </location>
</feature>
<dbReference type="InterPro" id="IPR004173">
    <property type="entry name" value="3H_domain"/>
</dbReference>
<dbReference type="PANTHER" id="PTHR40068:SF1">
    <property type="entry name" value="TRANSCRIPTION REPRESSOR NIAR-RELATED"/>
    <property type="match status" value="1"/>
</dbReference>
<reference evidence="4 5" key="1">
    <citation type="submission" date="2012-09" db="EMBL/GenBank/DDBJ databases">
        <title>Genome Sequence of Bacillus sp. DW5-4.</title>
        <authorList>
            <person name="Lai Q."/>
            <person name="Liu Y."/>
            <person name="Shao Z."/>
        </authorList>
    </citation>
    <scope>NUCLEOTIDE SEQUENCE [LARGE SCALE GENOMIC DNA]</scope>
    <source>
        <strain evidence="4 5">DW5-4</strain>
    </source>
</reference>